<accession>A0A511VBI8</accession>
<dbReference type="Gene3D" id="3.30.470.20">
    <property type="entry name" value="ATP-grasp fold, B domain"/>
    <property type="match status" value="1"/>
</dbReference>
<evidence type="ECO:0000259" key="2">
    <source>
        <dbReference type="PROSITE" id="PS50975"/>
    </source>
</evidence>
<keyword evidence="1" id="KW-0547">Nucleotide-binding</keyword>
<organism evidence="3 4">
    <name type="scientific">Aneurinibacillus danicus</name>
    <dbReference type="NCBI Taxonomy" id="267746"/>
    <lineage>
        <taxon>Bacteria</taxon>
        <taxon>Bacillati</taxon>
        <taxon>Bacillota</taxon>
        <taxon>Bacilli</taxon>
        <taxon>Bacillales</taxon>
        <taxon>Paenibacillaceae</taxon>
        <taxon>Aneurinibacillus group</taxon>
        <taxon>Aneurinibacillus</taxon>
    </lineage>
</organism>
<dbReference type="SUPFAM" id="SSF56059">
    <property type="entry name" value="Glutathione synthetase ATP-binding domain-like"/>
    <property type="match status" value="1"/>
</dbReference>
<keyword evidence="4" id="KW-1185">Reference proteome</keyword>
<dbReference type="PROSITE" id="PS50975">
    <property type="entry name" value="ATP_GRASP"/>
    <property type="match status" value="1"/>
</dbReference>
<dbReference type="Gene3D" id="3.30.1490.20">
    <property type="entry name" value="ATP-grasp fold, A domain"/>
    <property type="match status" value="1"/>
</dbReference>
<evidence type="ECO:0000256" key="1">
    <source>
        <dbReference type="PROSITE-ProRule" id="PRU00409"/>
    </source>
</evidence>
<reference evidence="3 4" key="1">
    <citation type="submission" date="2019-07" db="EMBL/GenBank/DDBJ databases">
        <title>Whole genome shotgun sequence of Aneurinibacillus danicus NBRC 102444.</title>
        <authorList>
            <person name="Hosoyama A."/>
            <person name="Uohara A."/>
            <person name="Ohji S."/>
            <person name="Ichikawa N."/>
        </authorList>
    </citation>
    <scope>NUCLEOTIDE SEQUENCE [LARGE SCALE GENOMIC DNA]</scope>
    <source>
        <strain evidence="3 4">NBRC 102444</strain>
    </source>
</reference>
<dbReference type="Pfam" id="PF21360">
    <property type="entry name" value="PylC-like_N"/>
    <property type="match status" value="1"/>
</dbReference>
<dbReference type="Proteomes" id="UP000321157">
    <property type="component" value="Unassembled WGS sequence"/>
</dbReference>
<dbReference type="EMBL" id="BJXX01000170">
    <property type="protein sequence ID" value="GEN36199.1"/>
    <property type="molecule type" value="Genomic_DNA"/>
</dbReference>
<dbReference type="InterPro" id="IPR013815">
    <property type="entry name" value="ATP_grasp_subdomain_1"/>
</dbReference>
<feature type="domain" description="ATP-grasp" evidence="2">
    <location>
        <begin position="115"/>
        <end position="293"/>
    </location>
</feature>
<protein>
    <submittedName>
        <fullName evidence="3">Carbamoyl phosphate synthase</fullName>
    </submittedName>
</protein>
<dbReference type="InterPro" id="IPR048764">
    <property type="entry name" value="PylC_N"/>
</dbReference>
<name>A0A511VBI8_9BACL</name>
<gene>
    <name evidence="3" type="ORF">ADA01nite_36590</name>
</gene>
<dbReference type="Pfam" id="PF02655">
    <property type="entry name" value="ATP-grasp_3"/>
    <property type="match status" value="1"/>
</dbReference>
<dbReference type="InterPro" id="IPR011761">
    <property type="entry name" value="ATP-grasp"/>
</dbReference>
<proteinExistence type="predicted"/>
<dbReference type="GO" id="GO:0005524">
    <property type="term" value="F:ATP binding"/>
    <property type="evidence" value="ECO:0007669"/>
    <property type="project" value="UniProtKB-UniRule"/>
</dbReference>
<dbReference type="AlphaFoldDB" id="A0A511VBI8"/>
<evidence type="ECO:0000313" key="3">
    <source>
        <dbReference type="EMBL" id="GEN36199.1"/>
    </source>
</evidence>
<sequence length="317" mass="36002">MQQNVLVTSISKKVPLLQAVKYALQKSDFNAILIGGDADSKCTGKYFVDEFWHMPKITNLEIEELVRYCKAKGIVLILPTRDGELLYFARHKEQLEEQGIHVMISNERAVTICLDKQKFYDELSACGYPVITTTQDIEQLEGERYVVKERYGAGSQSIGLDLLREEAVAHAKHLSSPIFQPYIEGEEVSVDMYIDAFSQVKGVIVRKRELVVHGESQVSTTFRHQEIEELCAQMASDMNLYGHVIFQGLLDEDGMFHVIECNPRFGGASSLSLVAGLDSFYWCYLEALKKNITYYPFVRSEGEKKLVRYACDLIIDV</sequence>
<dbReference type="Gene3D" id="3.40.50.20">
    <property type="match status" value="1"/>
</dbReference>
<dbReference type="GO" id="GO:0046872">
    <property type="term" value="F:metal ion binding"/>
    <property type="evidence" value="ECO:0007669"/>
    <property type="project" value="InterPro"/>
</dbReference>
<comment type="caution">
    <text evidence="3">The sequence shown here is derived from an EMBL/GenBank/DDBJ whole genome shotgun (WGS) entry which is preliminary data.</text>
</comment>
<dbReference type="InterPro" id="IPR003806">
    <property type="entry name" value="ATP-grasp_PylC-type"/>
</dbReference>
<evidence type="ECO:0000313" key="4">
    <source>
        <dbReference type="Proteomes" id="UP000321157"/>
    </source>
</evidence>
<keyword evidence="1" id="KW-0067">ATP-binding</keyword>